<dbReference type="GO" id="GO:0015808">
    <property type="term" value="P:L-alanine transport"/>
    <property type="evidence" value="ECO:0007669"/>
    <property type="project" value="TreeGrafter"/>
</dbReference>
<dbReference type="PANTHER" id="PTHR45772:SF7">
    <property type="entry name" value="AMINO ACID ABC TRANSPORTER ATP-BINDING PROTEIN"/>
    <property type="match status" value="1"/>
</dbReference>
<dbReference type="InterPro" id="IPR051120">
    <property type="entry name" value="ABC_AA/LPS_Transport"/>
</dbReference>
<dbReference type="GO" id="GO:0015192">
    <property type="term" value="F:L-phenylalanine transmembrane transporter activity"/>
    <property type="evidence" value="ECO:0007669"/>
    <property type="project" value="TreeGrafter"/>
</dbReference>
<protein>
    <submittedName>
        <fullName evidence="6">Branched-chain amino acid transport ATP-binding protein LivG</fullName>
    </submittedName>
</protein>
<feature type="region of interest" description="Disordered" evidence="4">
    <location>
        <begin position="135"/>
        <end position="156"/>
    </location>
</feature>
<dbReference type="SUPFAM" id="SSF52540">
    <property type="entry name" value="P-loop containing nucleoside triphosphate hydrolases"/>
    <property type="match status" value="1"/>
</dbReference>
<gene>
    <name evidence="6" type="ORF">AVDCRST_MAG50-183</name>
</gene>
<dbReference type="PANTHER" id="PTHR45772">
    <property type="entry name" value="CONSERVED COMPONENT OF ABC TRANSPORTER FOR NATURAL AMINO ACIDS-RELATED"/>
    <property type="match status" value="1"/>
</dbReference>
<dbReference type="GO" id="GO:1903806">
    <property type="term" value="P:L-isoleucine import across plasma membrane"/>
    <property type="evidence" value="ECO:0007669"/>
    <property type="project" value="TreeGrafter"/>
</dbReference>
<dbReference type="GO" id="GO:0005304">
    <property type="term" value="F:L-valine transmembrane transporter activity"/>
    <property type="evidence" value="ECO:0007669"/>
    <property type="project" value="TreeGrafter"/>
</dbReference>
<evidence type="ECO:0000256" key="3">
    <source>
        <dbReference type="ARBA" id="ARBA00022840"/>
    </source>
</evidence>
<dbReference type="GO" id="GO:0005524">
    <property type="term" value="F:ATP binding"/>
    <property type="evidence" value="ECO:0007669"/>
    <property type="project" value="UniProtKB-KW"/>
</dbReference>
<dbReference type="GO" id="GO:0042941">
    <property type="term" value="P:D-alanine transmembrane transport"/>
    <property type="evidence" value="ECO:0007669"/>
    <property type="project" value="TreeGrafter"/>
</dbReference>
<evidence type="ECO:0000256" key="4">
    <source>
        <dbReference type="SAM" id="MobiDB-lite"/>
    </source>
</evidence>
<evidence type="ECO:0000313" key="6">
    <source>
        <dbReference type="EMBL" id="CAA9215474.1"/>
    </source>
</evidence>
<evidence type="ECO:0000256" key="2">
    <source>
        <dbReference type="ARBA" id="ARBA00022741"/>
    </source>
</evidence>
<feature type="domain" description="ABC transporter" evidence="5">
    <location>
        <begin position="9"/>
        <end position="131"/>
    </location>
</feature>
<dbReference type="Pfam" id="PF00005">
    <property type="entry name" value="ABC_tran"/>
    <property type="match status" value="1"/>
</dbReference>
<dbReference type="EMBL" id="CADCTF010000014">
    <property type="protein sequence ID" value="CAA9215474.1"/>
    <property type="molecule type" value="Genomic_DNA"/>
</dbReference>
<evidence type="ECO:0000256" key="1">
    <source>
        <dbReference type="ARBA" id="ARBA00022448"/>
    </source>
</evidence>
<dbReference type="InterPro" id="IPR027417">
    <property type="entry name" value="P-loop_NTPase"/>
</dbReference>
<keyword evidence="1" id="KW-0813">Transport</keyword>
<evidence type="ECO:0000259" key="5">
    <source>
        <dbReference type="Pfam" id="PF00005"/>
    </source>
</evidence>
<dbReference type="GO" id="GO:1903805">
    <property type="term" value="P:L-valine import across plasma membrane"/>
    <property type="evidence" value="ECO:0007669"/>
    <property type="project" value="TreeGrafter"/>
</dbReference>
<sequence>MRFGGITVLDSASFDVERGQICGLIGPNGAGKTTLFNCITRIYQPTSGSITFDDVDLLKVRRHAITSTGIARTFQNLGLFPTQTVLENVLLGAHRRTSANFATSVITTRRVRNEEKQQRDEGLELLERLGHRRLAAARPARRAGQRPDPLRGERAR</sequence>
<keyword evidence="2" id="KW-0547">Nucleotide-binding</keyword>
<dbReference type="InterPro" id="IPR003439">
    <property type="entry name" value="ABC_transporter-like_ATP-bd"/>
</dbReference>
<organism evidence="6">
    <name type="scientific">uncultured Acidimicrobiales bacterium</name>
    <dbReference type="NCBI Taxonomy" id="310071"/>
    <lineage>
        <taxon>Bacteria</taxon>
        <taxon>Bacillati</taxon>
        <taxon>Actinomycetota</taxon>
        <taxon>Acidimicrobiia</taxon>
        <taxon>Acidimicrobiales</taxon>
        <taxon>environmental samples</taxon>
    </lineage>
</organism>
<dbReference type="Gene3D" id="3.40.50.300">
    <property type="entry name" value="P-loop containing nucleotide triphosphate hydrolases"/>
    <property type="match status" value="1"/>
</dbReference>
<keyword evidence="3 6" id="KW-0067">ATP-binding</keyword>
<name>A0A6J4H5F7_9ACTN</name>
<proteinExistence type="predicted"/>
<dbReference type="GO" id="GO:0016887">
    <property type="term" value="F:ATP hydrolysis activity"/>
    <property type="evidence" value="ECO:0007669"/>
    <property type="project" value="InterPro"/>
</dbReference>
<dbReference type="GO" id="GO:0015188">
    <property type="term" value="F:L-isoleucine transmembrane transporter activity"/>
    <property type="evidence" value="ECO:0007669"/>
    <property type="project" value="TreeGrafter"/>
</dbReference>
<dbReference type="AlphaFoldDB" id="A0A6J4H5F7"/>
<dbReference type="GO" id="GO:0005886">
    <property type="term" value="C:plasma membrane"/>
    <property type="evidence" value="ECO:0007669"/>
    <property type="project" value="TreeGrafter"/>
</dbReference>
<accession>A0A6J4H5F7</accession>
<reference evidence="6" key="1">
    <citation type="submission" date="2020-02" db="EMBL/GenBank/DDBJ databases">
        <authorList>
            <person name="Meier V. D."/>
        </authorList>
    </citation>
    <scope>NUCLEOTIDE SEQUENCE</scope>
    <source>
        <strain evidence="6">AVDCRST_MAG50</strain>
    </source>
</reference>
<feature type="compositionally biased region" description="Basic residues" evidence="4">
    <location>
        <begin position="135"/>
        <end position="144"/>
    </location>
</feature>